<name>A0A2P0VNA0_9VIRU</name>
<evidence type="ECO:0000256" key="1">
    <source>
        <dbReference type="ARBA" id="ARBA00022478"/>
    </source>
</evidence>
<evidence type="ECO:0000313" key="5">
    <source>
        <dbReference type="Proteomes" id="UP000244773"/>
    </source>
</evidence>
<dbReference type="Gene3D" id="3.30.1490.120">
    <property type="entry name" value="RNA polymerase Rpb7-like, N-terminal domain"/>
    <property type="match status" value="1"/>
</dbReference>
<evidence type="ECO:0000256" key="2">
    <source>
        <dbReference type="ARBA" id="ARBA00023163"/>
    </source>
</evidence>
<dbReference type="InterPro" id="IPR036898">
    <property type="entry name" value="RNA_pol_Rpb7-like_N_sf"/>
</dbReference>
<gene>
    <name evidence="4" type="ORF">TetV_286</name>
</gene>
<keyword evidence="1 4" id="KW-0240">DNA-directed RNA polymerase</keyword>
<evidence type="ECO:0000256" key="3">
    <source>
        <dbReference type="SAM" id="MobiDB-lite"/>
    </source>
</evidence>
<proteinExistence type="predicted"/>
<keyword evidence="5" id="KW-1185">Reference proteome</keyword>
<sequence length="249" mass="27357">MFQVISFKHPIKLKASEIGSNVREVIEDRARALMEGVCGEHGYIRQNTLRMTDVSSGKLSKIDMGRHYTFVGTFKAEVCNPVPGLRFNALVRSINRFGMLAEGGYYDPDGTLIPVIEIVIVRNPATIVNEVDLDELQIGDEIGVEVLGRQFELRESRISAYGRTVQTVKIDVSTGGYEGTMGDENEEDDIDLGEDGDDDGSVKEDDVSIASTQISDEGISVMGDDSDVDEDIDLDDDPDLPFPDEMEGV</sequence>
<feature type="compositionally biased region" description="Acidic residues" evidence="3">
    <location>
        <begin position="224"/>
        <end position="249"/>
    </location>
</feature>
<feature type="compositionally biased region" description="Acidic residues" evidence="3">
    <location>
        <begin position="181"/>
        <end position="199"/>
    </location>
</feature>
<dbReference type="GO" id="GO:0000428">
    <property type="term" value="C:DNA-directed RNA polymerase complex"/>
    <property type="evidence" value="ECO:0007669"/>
    <property type="project" value="UniProtKB-KW"/>
</dbReference>
<reference evidence="4" key="1">
    <citation type="journal article" date="2018" name="Virology">
        <title>A giant virus infecting green algae encodes key fermentation genes.</title>
        <authorList>
            <person name="Schvarcz C.R."/>
            <person name="Steward G.F."/>
        </authorList>
    </citation>
    <scope>NUCLEOTIDE SEQUENCE [LARGE SCALE GENOMIC DNA]</scope>
</reference>
<dbReference type="EMBL" id="KY322437">
    <property type="protein sequence ID" value="AUF82378.1"/>
    <property type="molecule type" value="Genomic_DNA"/>
</dbReference>
<evidence type="ECO:0000313" key="4">
    <source>
        <dbReference type="EMBL" id="AUF82378.1"/>
    </source>
</evidence>
<accession>A0A2P0VNA0</accession>
<feature type="region of interest" description="Disordered" evidence="3">
    <location>
        <begin position="174"/>
        <end position="249"/>
    </location>
</feature>
<dbReference type="Proteomes" id="UP000244773">
    <property type="component" value="Segment"/>
</dbReference>
<protein>
    <submittedName>
        <fullName evidence="4">Putative DNA-directed RNA polymerase subunit Rpb7</fullName>
    </submittedName>
</protein>
<organism evidence="4">
    <name type="scientific">Tetraselmis virus 1</name>
    <dbReference type="NCBI Taxonomy" id="2060617"/>
    <lineage>
        <taxon>Viruses</taxon>
        <taxon>Varidnaviria</taxon>
        <taxon>Bamfordvirae</taxon>
        <taxon>Nucleocytoviricota</taxon>
        <taxon>Megaviricetes</taxon>
        <taxon>Imitervirales</taxon>
        <taxon>Allomimiviridae</taxon>
        <taxon>Oceanusvirus</taxon>
        <taxon>Oceanusvirus kaneohense</taxon>
    </lineage>
</organism>
<keyword evidence="2" id="KW-0804">Transcription</keyword>